<evidence type="ECO:0000256" key="2">
    <source>
        <dbReference type="ARBA" id="ARBA00022475"/>
    </source>
</evidence>
<protein>
    <submittedName>
        <fullName evidence="7">ABC transporter permease</fullName>
    </submittedName>
</protein>
<dbReference type="RefSeq" id="WP_285881995.1">
    <property type="nucleotide sequence ID" value="NZ_JARFYN010000035.1"/>
</dbReference>
<evidence type="ECO:0000256" key="3">
    <source>
        <dbReference type="ARBA" id="ARBA00022692"/>
    </source>
</evidence>
<evidence type="ECO:0000256" key="1">
    <source>
        <dbReference type="ARBA" id="ARBA00004651"/>
    </source>
</evidence>
<dbReference type="PANTHER" id="PTHR43370:SF2">
    <property type="entry name" value="ABC TRANSPORTER PERMEASE PROTEIN"/>
    <property type="match status" value="1"/>
</dbReference>
<evidence type="ECO:0000256" key="5">
    <source>
        <dbReference type="ARBA" id="ARBA00023136"/>
    </source>
</evidence>
<keyword evidence="8" id="KW-1185">Reference proteome</keyword>
<proteinExistence type="predicted"/>
<dbReference type="PANTHER" id="PTHR43370">
    <property type="entry name" value="SUGAR ABC TRANSPORTER INTEGRAL MEMBRANE PROTEIN-RELATED"/>
    <property type="match status" value="1"/>
</dbReference>
<feature type="transmembrane region" description="Helical" evidence="6">
    <location>
        <begin position="192"/>
        <end position="212"/>
    </location>
</feature>
<dbReference type="Proteomes" id="UP001172630">
    <property type="component" value="Unassembled WGS sequence"/>
</dbReference>
<dbReference type="Pfam" id="PF02653">
    <property type="entry name" value="BPD_transp_2"/>
    <property type="match status" value="1"/>
</dbReference>
<keyword evidence="3 6" id="KW-0812">Transmembrane</keyword>
<gene>
    <name evidence="7" type="ORF">PY650_23545</name>
</gene>
<keyword evidence="5 6" id="KW-0472">Membrane</keyword>
<evidence type="ECO:0000256" key="6">
    <source>
        <dbReference type="SAM" id="Phobius"/>
    </source>
</evidence>
<accession>A0ABT7KJF8</accession>
<feature type="transmembrane region" description="Helical" evidence="6">
    <location>
        <begin position="143"/>
        <end position="164"/>
    </location>
</feature>
<feature type="transmembrane region" description="Helical" evidence="6">
    <location>
        <begin position="68"/>
        <end position="89"/>
    </location>
</feature>
<dbReference type="EMBL" id="JARFYN010000035">
    <property type="protein sequence ID" value="MDL2408566.1"/>
    <property type="molecule type" value="Genomic_DNA"/>
</dbReference>
<evidence type="ECO:0000313" key="8">
    <source>
        <dbReference type="Proteomes" id="UP001172630"/>
    </source>
</evidence>
<feature type="transmembrane region" description="Helical" evidence="6">
    <location>
        <begin position="232"/>
        <end position="259"/>
    </location>
</feature>
<reference evidence="7" key="1">
    <citation type="submission" date="2023-06" db="EMBL/GenBank/DDBJ databases">
        <title>Phylogenetic Diversity of Rhizobium strains.</title>
        <authorList>
            <person name="Moura F.T."/>
            <person name="Helene L.C.F."/>
            <person name="Hungria M."/>
        </authorList>
    </citation>
    <scope>NUCLEOTIDE SEQUENCE</scope>
    <source>
        <strain evidence="7">CCGE524</strain>
    </source>
</reference>
<evidence type="ECO:0000256" key="4">
    <source>
        <dbReference type="ARBA" id="ARBA00022989"/>
    </source>
</evidence>
<feature type="transmembrane region" description="Helical" evidence="6">
    <location>
        <begin position="271"/>
        <end position="289"/>
    </location>
</feature>
<sequence>MDDTAIGLWGVPLAIFAGAIRVSTPFIFVSLGETITERSGRINLGLEGTLVFGAMTAYAVAVMSGSPWLGVLAAMATGAIFGAVHGWICKWPRVNDIAIGIAMMQFGLGLAFFLGKSFIQPVAPHLPAIPFGFWSGLAPVKAALNINILFILGAALAVVLWWAFKNTRVGLTLRVVGDSTDAARAMGINPDLVRLLATAVGGSLAAVGGAYLSLYYPGSWNERISSGQGLMAVALVIFARWNPIGCFVAALLFGGAGALGPALQSVGVTQGYYLFYAAPYVLTLVIMIITSSPTRSLAGAPGALSLTK</sequence>
<dbReference type="InterPro" id="IPR001851">
    <property type="entry name" value="ABC_transp_permease"/>
</dbReference>
<name>A0ABT7KJF8_9HYPH</name>
<keyword evidence="2" id="KW-1003">Cell membrane</keyword>
<keyword evidence="4 6" id="KW-1133">Transmembrane helix</keyword>
<comment type="subcellular location">
    <subcellularLocation>
        <location evidence="1">Cell membrane</location>
        <topology evidence="1">Multi-pass membrane protein</topology>
    </subcellularLocation>
</comment>
<feature type="transmembrane region" description="Helical" evidence="6">
    <location>
        <begin position="6"/>
        <end position="32"/>
    </location>
</feature>
<feature type="transmembrane region" description="Helical" evidence="6">
    <location>
        <begin position="44"/>
        <end position="62"/>
    </location>
</feature>
<evidence type="ECO:0000313" key="7">
    <source>
        <dbReference type="EMBL" id="MDL2408566.1"/>
    </source>
</evidence>
<feature type="transmembrane region" description="Helical" evidence="6">
    <location>
        <begin position="101"/>
        <end position="123"/>
    </location>
</feature>
<organism evidence="7 8">
    <name type="scientific">Rhizobium calliandrae</name>
    <dbReference type="NCBI Taxonomy" id="1312182"/>
    <lineage>
        <taxon>Bacteria</taxon>
        <taxon>Pseudomonadati</taxon>
        <taxon>Pseudomonadota</taxon>
        <taxon>Alphaproteobacteria</taxon>
        <taxon>Hyphomicrobiales</taxon>
        <taxon>Rhizobiaceae</taxon>
        <taxon>Rhizobium/Agrobacterium group</taxon>
        <taxon>Rhizobium</taxon>
    </lineage>
</organism>
<dbReference type="CDD" id="cd06580">
    <property type="entry name" value="TM_PBP1_transp_TpRbsC_like"/>
    <property type="match status" value="1"/>
</dbReference>
<comment type="caution">
    <text evidence="7">The sequence shown here is derived from an EMBL/GenBank/DDBJ whole genome shotgun (WGS) entry which is preliminary data.</text>
</comment>